<protein>
    <recommendedName>
        <fullName evidence="3">Transmembrane protein</fullName>
    </recommendedName>
</protein>
<reference evidence="2" key="1">
    <citation type="submission" date="2015-07" db="EMBL/GenBank/DDBJ databases">
        <title>MeaNS - Measles Nucleotide Surveillance Program.</title>
        <authorList>
            <person name="Tran T."/>
            <person name="Druce J."/>
        </authorList>
    </citation>
    <scope>NUCLEOTIDE SEQUENCE</scope>
    <source>
        <strain evidence="2">UCB-OBI-ISO-001</strain>
        <tissue evidence="2">Gonad</tissue>
    </source>
</reference>
<keyword evidence="1" id="KW-0812">Transmembrane</keyword>
<gene>
    <name evidence="2" type="ORF">OCBIM_22014748mg</name>
</gene>
<dbReference type="EMBL" id="KQ418175">
    <property type="protein sequence ID" value="KOF88509.1"/>
    <property type="molecule type" value="Genomic_DNA"/>
</dbReference>
<evidence type="ECO:0008006" key="3">
    <source>
        <dbReference type="Google" id="ProtNLM"/>
    </source>
</evidence>
<sequence length="64" mass="7806">MNISSQQAFFNWKNQMIFFIIQDLLAYIYIYIYIYMCVKEKHQSLQQYIVIRLTLTLGLKSVYN</sequence>
<proteinExistence type="predicted"/>
<dbReference type="AlphaFoldDB" id="A0A0L8HHA1"/>
<evidence type="ECO:0000256" key="1">
    <source>
        <dbReference type="SAM" id="Phobius"/>
    </source>
</evidence>
<evidence type="ECO:0000313" key="2">
    <source>
        <dbReference type="EMBL" id="KOF88509.1"/>
    </source>
</evidence>
<name>A0A0L8HHA1_OCTBM</name>
<keyword evidence="1" id="KW-0472">Membrane</keyword>
<organism evidence="2">
    <name type="scientific">Octopus bimaculoides</name>
    <name type="common">California two-spotted octopus</name>
    <dbReference type="NCBI Taxonomy" id="37653"/>
    <lineage>
        <taxon>Eukaryota</taxon>
        <taxon>Metazoa</taxon>
        <taxon>Spiralia</taxon>
        <taxon>Lophotrochozoa</taxon>
        <taxon>Mollusca</taxon>
        <taxon>Cephalopoda</taxon>
        <taxon>Coleoidea</taxon>
        <taxon>Octopodiformes</taxon>
        <taxon>Octopoda</taxon>
        <taxon>Incirrata</taxon>
        <taxon>Octopodidae</taxon>
        <taxon>Octopus</taxon>
    </lineage>
</organism>
<keyword evidence="1" id="KW-1133">Transmembrane helix</keyword>
<accession>A0A0L8HHA1</accession>
<feature type="transmembrane region" description="Helical" evidence="1">
    <location>
        <begin position="16"/>
        <end position="38"/>
    </location>
</feature>